<evidence type="ECO:0000256" key="4">
    <source>
        <dbReference type="ARBA" id="ARBA00023136"/>
    </source>
</evidence>
<comment type="caution">
    <text evidence="6">The sequence shown here is derived from an EMBL/GenBank/DDBJ whole genome shotgun (WGS) entry which is preliminary data.</text>
</comment>
<name>A0A178MA77_9CHLR</name>
<comment type="subcellular location">
    <subcellularLocation>
        <location evidence="1">Membrane</location>
        <topology evidence="1">Multi-pass membrane protein</topology>
    </subcellularLocation>
</comment>
<evidence type="ECO:0000256" key="3">
    <source>
        <dbReference type="ARBA" id="ARBA00022989"/>
    </source>
</evidence>
<dbReference type="EMBL" id="LWQS01000061">
    <property type="protein sequence ID" value="OAN44938.1"/>
    <property type="molecule type" value="Genomic_DNA"/>
</dbReference>
<evidence type="ECO:0000256" key="2">
    <source>
        <dbReference type="ARBA" id="ARBA00022692"/>
    </source>
</evidence>
<feature type="transmembrane region" description="Helical" evidence="5">
    <location>
        <begin position="96"/>
        <end position="116"/>
    </location>
</feature>
<proteinExistence type="predicted"/>
<dbReference type="GO" id="GO:0016020">
    <property type="term" value="C:membrane"/>
    <property type="evidence" value="ECO:0007669"/>
    <property type="project" value="UniProtKB-SubCell"/>
</dbReference>
<dbReference type="STRING" id="1707952.A6A03_15835"/>
<dbReference type="AlphaFoldDB" id="A0A178MA77"/>
<evidence type="ECO:0000256" key="5">
    <source>
        <dbReference type="SAM" id="Phobius"/>
    </source>
</evidence>
<sequence>MAIDVGAVIILILFTIVGLRRGAWPSGFALVGTLIGAVLVDLWRDGVINLLGRAGLANGWPLFVSLSGLLVLAMIIGYGIDMIIEFGLEDAAEWSHRLIGAAFGVINAALVITYLVRYAGVAWPEATNAERLATTVVTPLVIAWLPWGMLALTLLGGVILAVRLLHLFRTERALYADAPRSPKEADLRVLEQINRAIERRRR</sequence>
<feature type="transmembrane region" description="Helical" evidence="5">
    <location>
        <begin position="60"/>
        <end position="84"/>
    </location>
</feature>
<reference evidence="6 7" key="1">
    <citation type="submission" date="2016-04" db="EMBL/GenBank/DDBJ databases">
        <title>Chloroflexus islandicus sp. nov., a thermophilic filamentous anoxygenic phototrophic bacterium from geyser Strokkur (Iceland).</title>
        <authorList>
            <person name="Gaisin V.A."/>
            <person name="Kalashnikov A.M."/>
            <person name="Sukhacheva M.V."/>
            <person name="Grouzdev D.S."/>
            <person name="Ivanov T.M."/>
            <person name="Kuznetsov B."/>
            <person name="Gorlenko V.M."/>
        </authorList>
    </citation>
    <scope>NUCLEOTIDE SEQUENCE [LARGE SCALE GENOMIC DNA]</scope>
    <source>
        <strain evidence="7">isl-2</strain>
    </source>
</reference>
<keyword evidence="2 5" id="KW-0812">Transmembrane</keyword>
<dbReference type="Proteomes" id="UP000078287">
    <property type="component" value="Unassembled WGS sequence"/>
</dbReference>
<dbReference type="GO" id="GO:0009403">
    <property type="term" value="P:toxin biosynthetic process"/>
    <property type="evidence" value="ECO:0007669"/>
    <property type="project" value="InterPro"/>
</dbReference>
<organism evidence="6 7">
    <name type="scientific">Chloroflexus islandicus</name>
    <dbReference type="NCBI Taxonomy" id="1707952"/>
    <lineage>
        <taxon>Bacteria</taxon>
        <taxon>Bacillati</taxon>
        <taxon>Chloroflexota</taxon>
        <taxon>Chloroflexia</taxon>
        <taxon>Chloroflexales</taxon>
        <taxon>Chloroflexineae</taxon>
        <taxon>Chloroflexaceae</taxon>
        <taxon>Chloroflexus</taxon>
    </lineage>
</organism>
<keyword evidence="3 5" id="KW-1133">Transmembrane helix</keyword>
<feature type="transmembrane region" description="Helical" evidence="5">
    <location>
        <begin position="136"/>
        <end position="162"/>
    </location>
</feature>
<gene>
    <name evidence="6" type="ORF">A6A03_15835</name>
</gene>
<dbReference type="InterPro" id="IPR003825">
    <property type="entry name" value="Colicin-V_CvpA"/>
</dbReference>
<dbReference type="OrthoDB" id="159338at2"/>
<keyword evidence="7" id="KW-1185">Reference proteome</keyword>
<protein>
    <submittedName>
        <fullName evidence="6">Colicin V production protein</fullName>
    </submittedName>
</protein>
<evidence type="ECO:0000313" key="7">
    <source>
        <dbReference type="Proteomes" id="UP000078287"/>
    </source>
</evidence>
<keyword evidence="4 5" id="KW-0472">Membrane</keyword>
<evidence type="ECO:0000313" key="6">
    <source>
        <dbReference type="EMBL" id="OAN44938.1"/>
    </source>
</evidence>
<accession>A0A178MA77</accession>
<dbReference type="Pfam" id="PF02674">
    <property type="entry name" value="Colicin_V"/>
    <property type="match status" value="1"/>
</dbReference>
<evidence type="ECO:0000256" key="1">
    <source>
        <dbReference type="ARBA" id="ARBA00004141"/>
    </source>
</evidence>
<dbReference type="RefSeq" id="WP_066788711.1">
    <property type="nucleotide sequence ID" value="NZ_LWQS01000061.1"/>
</dbReference>